<feature type="signal peptide" evidence="1">
    <location>
        <begin position="1"/>
        <end position="28"/>
    </location>
</feature>
<dbReference type="AlphaFoldDB" id="A0A7X6M3J1"/>
<evidence type="ECO:0000313" key="3">
    <source>
        <dbReference type="Proteomes" id="UP000523447"/>
    </source>
</evidence>
<dbReference type="Proteomes" id="UP000523447">
    <property type="component" value="Unassembled WGS sequence"/>
</dbReference>
<gene>
    <name evidence="2" type="ORF">HGA07_28565</name>
</gene>
<comment type="caution">
    <text evidence="2">The sequence shown here is derived from an EMBL/GenBank/DDBJ whole genome shotgun (WGS) entry which is preliminary data.</text>
</comment>
<name>A0A7X6M3J1_9NOCA</name>
<organism evidence="2 3">
    <name type="scientific">Nocardia veterana</name>
    <dbReference type="NCBI Taxonomy" id="132249"/>
    <lineage>
        <taxon>Bacteria</taxon>
        <taxon>Bacillati</taxon>
        <taxon>Actinomycetota</taxon>
        <taxon>Actinomycetes</taxon>
        <taxon>Mycobacteriales</taxon>
        <taxon>Nocardiaceae</taxon>
        <taxon>Nocardia</taxon>
    </lineage>
</organism>
<dbReference type="EMBL" id="JAAXPE010000049">
    <property type="protein sequence ID" value="NKY89537.1"/>
    <property type="molecule type" value="Genomic_DNA"/>
</dbReference>
<evidence type="ECO:0000256" key="1">
    <source>
        <dbReference type="SAM" id="SignalP"/>
    </source>
</evidence>
<keyword evidence="3" id="KW-1185">Reference proteome</keyword>
<protein>
    <recommendedName>
        <fullName evidence="4">Ig-like domain-containing protein</fullName>
    </recommendedName>
</protein>
<evidence type="ECO:0008006" key="4">
    <source>
        <dbReference type="Google" id="ProtNLM"/>
    </source>
</evidence>
<feature type="chain" id="PRO_5038809726" description="Ig-like domain-containing protein" evidence="1">
    <location>
        <begin position="29"/>
        <end position="137"/>
    </location>
</feature>
<reference evidence="2 3" key="1">
    <citation type="submission" date="2020-04" db="EMBL/GenBank/DDBJ databases">
        <title>MicrobeNet Type strains.</title>
        <authorList>
            <person name="Nicholson A.C."/>
        </authorList>
    </citation>
    <scope>NUCLEOTIDE SEQUENCE [LARGE SCALE GENOMIC DNA]</scope>
    <source>
        <strain evidence="2 3">DSM 44445</strain>
    </source>
</reference>
<proteinExistence type="predicted"/>
<dbReference type="RefSeq" id="WP_040720167.1">
    <property type="nucleotide sequence ID" value="NZ_CAWPHS010000044.1"/>
</dbReference>
<sequence>MSRIRRTRISAVLTGAVGVAFVVGAATAAATPSAALRGGATITAHVTGEKPGVQCRITASGVEMPWRTVGSDGSVDLDTGPVPSGRHAARVVCTDPRVGASDRHAVGKEEDVFTGHWAPAFEFLHHHRMEFLTPHEH</sequence>
<keyword evidence="1" id="KW-0732">Signal</keyword>
<accession>A0A7X6M3J1</accession>
<evidence type="ECO:0000313" key="2">
    <source>
        <dbReference type="EMBL" id="NKY89537.1"/>
    </source>
</evidence>